<name>A0ABT3PL39_9BACT</name>
<organism evidence="1 2">
    <name type="scientific">Fodinibius salsisoli</name>
    <dbReference type="NCBI Taxonomy" id="2820877"/>
    <lineage>
        <taxon>Bacteria</taxon>
        <taxon>Pseudomonadati</taxon>
        <taxon>Balneolota</taxon>
        <taxon>Balneolia</taxon>
        <taxon>Balneolales</taxon>
        <taxon>Balneolaceae</taxon>
        <taxon>Fodinibius</taxon>
    </lineage>
</organism>
<sequence>MLKFYKDTSDIFTKRVERKLEEMVVAHKLITVDNATSLPQKLRTYSLPILTDGHEVWKSEGEIDDFLETLHQDLLLSYRMQSDSCVIDPDNPDQCL</sequence>
<accession>A0ABT3PL39</accession>
<dbReference type="Proteomes" id="UP001207918">
    <property type="component" value="Unassembled WGS sequence"/>
</dbReference>
<evidence type="ECO:0000313" key="2">
    <source>
        <dbReference type="Proteomes" id="UP001207918"/>
    </source>
</evidence>
<comment type="caution">
    <text evidence="1">The sequence shown here is derived from an EMBL/GenBank/DDBJ whole genome shotgun (WGS) entry which is preliminary data.</text>
</comment>
<reference evidence="1 2" key="1">
    <citation type="submission" date="2021-03" db="EMBL/GenBank/DDBJ databases">
        <title>Aliifodinibius sp. nov., a new bacterium isolated from saline soil.</title>
        <authorList>
            <person name="Galisteo C."/>
            <person name="De La Haba R."/>
            <person name="Sanchez-Porro C."/>
            <person name="Ventosa A."/>
        </authorList>
    </citation>
    <scope>NUCLEOTIDE SEQUENCE [LARGE SCALE GENOMIC DNA]</scope>
    <source>
        <strain evidence="1 2">1BSP15-2V2</strain>
    </source>
</reference>
<dbReference type="EMBL" id="JAGGJA010000004">
    <property type="protein sequence ID" value="MCW9706669.1"/>
    <property type="molecule type" value="Genomic_DNA"/>
</dbReference>
<proteinExistence type="predicted"/>
<protein>
    <recommendedName>
        <fullName evidence="3">Glutaredoxin</fullName>
    </recommendedName>
</protein>
<keyword evidence="2" id="KW-1185">Reference proteome</keyword>
<dbReference type="RefSeq" id="WP_265765398.1">
    <property type="nucleotide sequence ID" value="NZ_JAGGJA010000004.1"/>
</dbReference>
<evidence type="ECO:0000313" key="1">
    <source>
        <dbReference type="EMBL" id="MCW9706669.1"/>
    </source>
</evidence>
<evidence type="ECO:0008006" key="3">
    <source>
        <dbReference type="Google" id="ProtNLM"/>
    </source>
</evidence>
<gene>
    <name evidence="1" type="ORF">J6I44_07365</name>
</gene>